<dbReference type="RefSeq" id="XP_037895856.1">
    <property type="nucleotide sequence ID" value="XM_038039928.1"/>
</dbReference>
<dbReference type="GeneID" id="119641341"/>
<keyword evidence="3" id="KW-0472">Membrane</keyword>
<protein>
    <submittedName>
        <fullName evidence="3">Transmembrane protein 131 homolog</fullName>
    </submittedName>
</protein>
<dbReference type="KEGG" id="gfs:119641341"/>
<dbReference type="PANTHER" id="PTHR22050">
    <property type="entry name" value="RW1 PROTEIN HOMOLOG"/>
    <property type="match status" value="1"/>
</dbReference>
<dbReference type="GO" id="GO:0016020">
    <property type="term" value="C:membrane"/>
    <property type="evidence" value="ECO:0007669"/>
    <property type="project" value="TreeGrafter"/>
</dbReference>
<keyword evidence="2" id="KW-1185">Reference proteome</keyword>
<dbReference type="Proteomes" id="UP000092443">
    <property type="component" value="Unplaced"/>
</dbReference>
<accession>A0A9C5ZBY0</accession>
<dbReference type="InterPro" id="IPR039877">
    <property type="entry name" value="TMEM131-like"/>
</dbReference>
<dbReference type="Pfam" id="PF24505">
    <property type="entry name" value="Ig_TMEM131homol_6th"/>
    <property type="match status" value="1"/>
</dbReference>
<organism evidence="2 3">
    <name type="scientific">Glossina fuscipes</name>
    <dbReference type="NCBI Taxonomy" id="7396"/>
    <lineage>
        <taxon>Eukaryota</taxon>
        <taxon>Metazoa</taxon>
        <taxon>Ecdysozoa</taxon>
        <taxon>Arthropoda</taxon>
        <taxon>Hexapoda</taxon>
        <taxon>Insecta</taxon>
        <taxon>Pterygota</taxon>
        <taxon>Neoptera</taxon>
        <taxon>Endopterygota</taxon>
        <taxon>Diptera</taxon>
        <taxon>Brachycera</taxon>
        <taxon>Muscomorpha</taxon>
        <taxon>Hippoboscoidea</taxon>
        <taxon>Glossinidae</taxon>
        <taxon>Glossina</taxon>
    </lineage>
</organism>
<sequence length="300" mass="34177">MEPGFRFEDVQKYGSKISPETVTTAGRIYFELALLRGSRSCIFPYTDEVVTFLNNFEGNNHHIPHFDEVELRRRTELYRHFKYYFQNIDFMMATKDSVQFQINLIIELEWLQLMGSAAVLPTTEVNKTQEYVVTITNPADTPLLVDYFLADPSLAKQTQLSSPLEVIVIAPSCYLTGKALFSLVNNPPEKPLLIPTGASVSGPVIFRSHTTGAYCTLLHVRNNLTIYEAIWLSAKIVQSQFRLSNRKPGSLNPLLFERSELQIERVCSATQNPIKVGVDVARKVHSHMNNKNKIDLYVRF</sequence>
<reference evidence="3" key="1">
    <citation type="submission" date="2025-08" db="UniProtKB">
        <authorList>
            <consortium name="RefSeq"/>
        </authorList>
    </citation>
    <scope>IDENTIFICATION</scope>
    <source>
        <tissue evidence="3">Whole body pupa</tissue>
    </source>
</reference>
<name>A0A9C5ZBY0_9MUSC</name>
<keyword evidence="3" id="KW-0812">Transmembrane</keyword>
<gene>
    <name evidence="3" type="primary">LOC119641341</name>
</gene>
<evidence type="ECO:0000259" key="1">
    <source>
        <dbReference type="Pfam" id="PF24505"/>
    </source>
</evidence>
<feature type="domain" description="TMEM131 homolog sixth Ig-like" evidence="1">
    <location>
        <begin position="30"/>
        <end position="87"/>
    </location>
</feature>
<dbReference type="AlphaFoldDB" id="A0A9C5ZBY0"/>
<evidence type="ECO:0000313" key="3">
    <source>
        <dbReference type="RefSeq" id="XP_037895856.1"/>
    </source>
</evidence>
<dbReference type="PANTHER" id="PTHR22050:SF0">
    <property type="entry name" value="TRANSMEMBRANE PROTEIN 131 HOMOLOG"/>
    <property type="match status" value="1"/>
</dbReference>
<proteinExistence type="predicted"/>
<evidence type="ECO:0000313" key="2">
    <source>
        <dbReference type="Proteomes" id="UP000092443"/>
    </source>
</evidence>
<dbReference type="InterPro" id="IPR057592">
    <property type="entry name" value="Ig_TMEM131H_6"/>
</dbReference>